<feature type="region of interest" description="Disordered" evidence="7">
    <location>
        <begin position="282"/>
        <end position="403"/>
    </location>
</feature>
<dbReference type="Pfam" id="PF14215">
    <property type="entry name" value="bHLH-MYC_N"/>
    <property type="match status" value="1"/>
</dbReference>
<dbReference type="InterPro" id="IPR045084">
    <property type="entry name" value="AIB/MYC-like"/>
</dbReference>
<dbReference type="CDD" id="cd11449">
    <property type="entry name" value="bHLH_AtAIB_like"/>
    <property type="match status" value="1"/>
</dbReference>
<name>A0A9E7FAR9_9LILI</name>
<keyword evidence="4 5" id="KW-0539">Nucleus</keyword>
<keyword evidence="6" id="KW-0175">Coiled coil</keyword>
<evidence type="ECO:0000313" key="9">
    <source>
        <dbReference type="EMBL" id="URD92063.1"/>
    </source>
</evidence>
<dbReference type="OrthoDB" id="1926382at2759"/>
<accession>A0A9E7FAR9</accession>
<reference evidence="9" key="1">
    <citation type="submission" date="2022-05" db="EMBL/GenBank/DDBJ databases">
        <title>The Musa troglodytarum L. genome provides insights into the mechanism of non-climacteric behaviour and enrichment of carotenoids.</title>
        <authorList>
            <person name="Wang J."/>
        </authorList>
    </citation>
    <scope>NUCLEOTIDE SEQUENCE</scope>
    <source>
        <tissue evidence="9">Leaf</tissue>
    </source>
</reference>
<dbReference type="PANTHER" id="PTHR11514">
    <property type="entry name" value="MYC"/>
    <property type="match status" value="1"/>
</dbReference>
<gene>
    <name evidence="9" type="ORF">MUK42_32660</name>
</gene>
<evidence type="ECO:0000313" key="10">
    <source>
        <dbReference type="Proteomes" id="UP001055439"/>
    </source>
</evidence>
<dbReference type="Proteomes" id="UP001055439">
    <property type="component" value="Chromosome 3"/>
</dbReference>
<dbReference type="AlphaFoldDB" id="A0A9E7FAR9"/>
<sequence length="561" mass="60870">MLVRRSDHRRVSVNLWIDDSDSVMEYFLSPAPRWPPLAHSASSSLSSSSSSSRSTVTSFAPPSLNPETLQQRLFALIEGGPQIWTYAIFWQSSTAGGGCGGAAVLSWGDGYYRGGEEDKRKPAGVGVSSTAEQEHRKRVLRELNALISDGGGEDAADEEVSDTEWFFLVSMTQTFAPGAGLPGQVLLSGETLWVAGEDRLAAAPCERARQAWAFGLRTMACVPMGSGVVELGSTQDIFQNSEILSKVRLLFGHGGGGGGPGFLPPPPEQGLVDPCMLWISEPSAPTPPAHPEKRSSSCLTEDPSPIRVPYSLDLTGEGDAGDALYMETNKSTTRGSDDGGFLPSSTAMAATAPKPDSDHSDLEASAREATSSATLEREKRPKKRGRKPANGREEPIDHVEAERQRREKLNQRFYALRSVVPNVSRMDKASLLADAVAYIDELRTKVQAMESDKRRLRSEISALKEARATAKERTTSETATSGEVEVEVKLLGREAMIRVQCDRRAHPAARLMVALRELELEVDYANVAVVKELMMQQATVKMGSRSYTQEQLTAALFARVA</sequence>
<dbReference type="Pfam" id="PF00010">
    <property type="entry name" value="HLH"/>
    <property type="match status" value="1"/>
</dbReference>
<dbReference type="SMART" id="SM00353">
    <property type="entry name" value="HLH"/>
    <property type="match status" value="1"/>
</dbReference>
<evidence type="ECO:0000256" key="5">
    <source>
        <dbReference type="RuleBase" id="RU369104"/>
    </source>
</evidence>
<dbReference type="InterPro" id="IPR036638">
    <property type="entry name" value="HLH_DNA-bd_sf"/>
</dbReference>
<dbReference type="InterPro" id="IPR011598">
    <property type="entry name" value="bHLH_dom"/>
</dbReference>
<dbReference type="InterPro" id="IPR025610">
    <property type="entry name" value="MYC/MYB_N"/>
</dbReference>
<comment type="similarity">
    <text evidence="1">Belongs to the bHLH protein family.</text>
</comment>
<dbReference type="InterPro" id="IPR029016">
    <property type="entry name" value="GAF-like_dom_sf"/>
</dbReference>
<keyword evidence="3 5" id="KW-0804">Transcription</keyword>
<dbReference type="Gene3D" id="3.30.450.40">
    <property type="match status" value="1"/>
</dbReference>
<feature type="compositionally biased region" description="Low complexity" evidence="7">
    <location>
        <begin position="40"/>
        <end position="54"/>
    </location>
</feature>
<keyword evidence="2 5" id="KW-0805">Transcription regulation</keyword>
<dbReference type="GO" id="GO:0003700">
    <property type="term" value="F:DNA-binding transcription factor activity"/>
    <property type="evidence" value="ECO:0007669"/>
    <property type="project" value="InterPro"/>
</dbReference>
<evidence type="ECO:0000256" key="2">
    <source>
        <dbReference type="ARBA" id="ARBA00023015"/>
    </source>
</evidence>
<evidence type="ECO:0000259" key="8">
    <source>
        <dbReference type="PROSITE" id="PS50888"/>
    </source>
</evidence>
<keyword evidence="10" id="KW-1185">Reference proteome</keyword>
<proteinExistence type="inferred from homology"/>
<feature type="compositionally biased region" description="Basic and acidic residues" evidence="7">
    <location>
        <begin position="355"/>
        <end position="366"/>
    </location>
</feature>
<dbReference type="PANTHER" id="PTHR11514:SF43">
    <property type="entry name" value="TRANSCRIPTION FACTOR MYC2"/>
    <property type="match status" value="1"/>
</dbReference>
<dbReference type="GO" id="GO:0000976">
    <property type="term" value="F:transcription cis-regulatory region binding"/>
    <property type="evidence" value="ECO:0007669"/>
    <property type="project" value="TreeGrafter"/>
</dbReference>
<feature type="coiled-coil region" evidence="6">
    <location>
        <begin position="439"/>
        <end position="473"/>
    </location>
</feature>
<feature type="compositionally biased region" description="Basic and acidic residues" evidence="7">
    <location>
        <begin position="390"/>
        <end position="403"/>
    </location>
</feature>
<evidence type="ECO:0000256" key="3">
    <source>
        <dbReference type="ARBA" id="ARBA00023163"/>
    </source>
</evidence>
<feature type="domain" description="BHLH" evidence="8">
    <location>
        <begin position="393"/>
        <end position="442"/>
    </location>
</feature>
<dbReference type="PROSITE" id="PS50888">
    <property type="entry name" value="BHLH"/>
    <property type="match status" value="1"/>
</dbReference>
<dbReference type="Gene3D" id="4.10.280.10">
    <property type="entry name" value="Helix-loop-helix DNA-binding domain"/>
    <property type="match status" value="1"/>
</dbReference>
<evidence type="ECO:0000256" key="6">
    <source>
        <dbReference type="SAM" id="Coils"/>
    </source>
</evidence>
<dbReference type="GO" id="GO:0005634">
    <property type="term" value="C:nucleus"/>
    <property type="evidence" value="ECO:0007669"/>
    <property type="project" value="UniProtKB-SubCell"/>
</dbReference>
<feature type="compositionally biased region" description="Basic residues" evidence="7">
    <location>
        <begin position="380"/>
        <end position="389"/>
    </location>
</feature>
<dbReference type="SUPFAM" id="SSF47459">
    <property type="entry name" value="HLH, helix-loop-helix DNA-binding domain"/>
    <property type="match status" value="1"/>
</dbReference>
<dbReference type="GO" id="GO:0046983">
    <property type="term" value="F:protein dimerization activity"/>
    <property type="evidence" value="ECO:0007669"/>
    <property type="project" value="InterPro"/>
</dbReference>
<dbReference type="EMBL" id="CP097505">
    <property type="protein sequence ID" value="URD92063.1"/>
    <property type="molecule type" value="Genomic_DNA"/>
</dbReference>
<evidence type="ECO:0000256" key="7">
    <source>
        <dbReference type="SAM" id="MobiDB-lite"/>
    </source>
</evidence>
<protein>
    <recommendedName>
        <fullName evidence="5">Transcription factor</fullName>
        <shortName evidence="5">bHLH transcription factor</shortName>
    </recommendedName>
    <alternativeName>
        <fullName evidence="5">Basic helix-loop-helix protein</fullName>
    </alternativeName>
</protein>
<evidence type="ECO:0000256" key="4">
    <source>
        <dbReference type="ARBA" id="ARBA00023242"/>
    </source>
</evidence>
<organism evidence="9 10">
    <name type="scientific">Musa troglodytarum</name>
    <name type="common">fe'i banana</name>
    <dbReference type="NCBI Taxonomy" id="320322"/>
    <lineage>
        <taxon>Eukaryota</taxon>
        <taxon>Viridiplantae</taxon>
        <taxon>Streptophyta</taxon>
        <taxon>Embryophyta</taxon>
        <taxon>Tracheophyta</taxon>
        <taxon>Spermatophyta</taxon>
        <taxon>Magnoliopsida</taxon>
        <taxon>Liliopsida</taxon>
        <taxon>Zingiberales</taxon>
        <taxon>Musaceae</taxon>
        <taxon>Musa</taxon>
    </lineage>
</organism>
<evidence type="ECO:0000256" key="1">
    <source>
        <dbReference type="ARBA" id="ARBA00005510"/>
    </source>
</evidence>
<feature type="region of interest" description="Disordered" evidence="7">
    <location>
        <begin position="39"/>
        <end position="63"/>
    </location>
</feature>
<comment type="subcellular location">
    <subcellularLocation>
        <location evidence="5">Nucleus</location>
    </subcellularLocation>
</comment>